<organism evidence="10 11">
    <name type="scientific">Cladorrhinum samala</name>
    <dbReference type="NCBI Taxonomy" id="585594"/>
    <lineage>
        <taxon>Eukaryota</taxon>
        <taxon>Fungi</taxon>
        <taxon>Dikarya</taxon>
        <taxon>Ascomycota</taxon>
        <taxon>Pezizomycotina</taxon>
        <taxon>Sordariomycetes</taxon>
        <taxon>Sordariomycetidae</taxon>
        <taxon>Sordariales</taxon>
        <taxon>Podosporaceae</taxon>
        <taxon>Cladorrhinum</taxon>
    </lineage>
</organism>
<keyword evidence="5" id="KW-0256">Endoplasmic reticulum</keyword>
<dbReference type="CDD" id="cd04301">
    <property type="entry name" value="NAT_SF"/>
    <property type="match status" value="1"/>
</dbReference>
<dbReference type="PROSITE" id="PS51186">
    <property type="entry name" value="GNAT"/>
    <property type="match status" value="1"/>
</dbReference>
<evidence type="ECO:0000256" key="4">
    <source>
        <dbReference type="ARBA" id="ARBA00022679"/>
    </source>
</evidence>
<reference evidence="10" key="2">
    <citation type="submission" date="2023-06" db="EMBL/GenBank/DDBJ databases">
        <authorList>
            <consortium name="Lawrence Berkeley National Laboratory"/>
            <person name="Mondo S.J."/>
            <person name="Hensen N."/>
            <person name="Bonometti L."/>
            <person name="Westerberg I."/>
            <person name="Brannstrom I.O."/>
            <person name="Guillou S."/>
            <person name="Cros-Aarteil S."/>
            <person name="Calhoun S."/>
            <person name="Haridas S."/>
            <person name="Kuo A."/>
            <person name="Pangilinan J."/>
            <person name="Riley R."/>
            <person name="Labutti K."/>
            <person name="Andreopoulos B."/>
            <person name="Lipzen A."/>
            <person name="Chen C."/>
            <person name="Yanf M."/>
            <person name="Daum C."/>
            <person name="Ng V."/>
            <person name="Clum A."/>
            <person name="Steindorff A."/>
            <person name="Ohm R."/>
            <person name="Martin F."/>
            <person name="Silar P."/>
            <person name="Natvig D."/>
            <person name="Lalanne C."/>
            <person name="Gautier V."/>
            <person name="Ament-Velasquez S.L."/>
            <person name="Kruys A."/>
            <person name="Hutchinson M.I."/>
            <person name="Powell A.J."/>
            <person name="Barry K."/>
            <person name="Miller A.N."/>
            <person name="Grigoriev I.V."/>
            <person name="Debuchy R."/>
            <person name="Gladieux P."/>
            <person name="Thoren M.H."/>
            <person name="Johannesson H."/>
        </authorList>
    </citation>
    <scope>NUCLEOTIDE SEQUENCE</scope>
    <source>
        <strain evidence="10">PSN324</strain>
    </source>
</reference>
<dbReference type="FunFam" id="3.40.630.30:FF:000048">
    <property type="entry name" value="Glucosamine 6-phosphate N-acetyltransferase"/>
    <property type="match status" value="1"/>
</dbReference>
<dbReference type="GO" id="GO:0006048">
    <property type="term" value="P:UDP-N-acetylglucosamine biosynthetic process"/>
    <property type="evidence" value="ECO:0007669"/>
    <property type="project" value="UniProtKB-UniRule"/>
</dbReference>
<dbReference type="Pfam" id="PF00583">
    <property type="entry name" value="Acetyltransf_1"/>
    <property type="match status" value="1"/>
</dbReference>
<dbReference type="PANTHER" id="PTHR13355:SF11">
    <property type="entry name" value="GLUCOSAMINE 6-PHOSPHATE N-ACETYLTRANSFERASE"/>
    <property type="match status" value="1"/>
</dbReference>
<protein>
    <recommendedName>
        <fullName evidence="8">Glucosamine 6-phosphate N-acetyltransferase</fullName>
        <ecNumber evidence="8">2.3.1.4</ecNumber>
    </recommendedName>
</protein>
<evidence type="ECO:0000256" key="8">
    <source>
        <dbReference type="RuleBase" id="RU365086"/>
    </source>
</evidence>
<dbReference type="GO" id="GO:0005789">
    <property type="term" value="C:endoplasmic reticulum membrane"/>
    <property type="evidence" value="ECO:0007669"/>
    <property type="project" value="UniProtKB-SubCell"/>
</dbReference>
<evidence type="ECO:0000256" key="6">
    <source>
        <dbReference type="ARBA" id="ARBA00023136"/>
    </source>
</evidence>
<evidence type="ECO:0000259" key="9">
    <source>
        <dbReference type="PROSITE" id="PS51186"/>
    </source>
</evidence>
<gene>
    <name evidence="10" type="ORF">QBC42DRAFT_254448</name>
</gene>
<sequence length="179" mass="19949">MSATSDLFSAELLSPEVQAELPEGYKLRPLRQGDYETGFLDCLRVLTTVGDISQEKFQERYEWLSNQDGTYFILVIEDTNSSPAKVVGTGALIVERKFIHDLGKVGHIEDIAVAKDQQGKKLGLRIIQALDFIAAKTGCYKTILDCSEHNEGFYVKCGFKRAGLEMAHYHEGPKSKTSL</sequence>
<evidence type="ECO:0000256" key="1">
    <source>
        <dbReference type="ARBA" id="ARBA00004184"/>
    </source>
</evidence>
<proteinExistence type="inferred from homology"/>
<comment type="pathway">
    <text evidence="8">Nucleotide-sugar biosynthesis; UDP-N-acetyl-alpha-D-glucosamine biosynthesis; N-acetyl-alpha-D-glucosamine 1-phosphate from alpha-D-glucosamine 6-phosphate (route I): step 1/2.</text>
</comment>
<dbReference type="AlphaFoldDB" id="A0AAV9HH02"/>
<evidence type="ECO:0000313" key="10">
    <source>
        <dbReference type="EMBL" id="KAK4459390.1"/>
    </source>
</evidence>
<dbReference type="EC" id="2.3.1.4" evidence="8"/>
<comment type="caution">
    <text evidence="10">The sequence shown here is derived from an EMBL/GenBank/DDBJ whole genome shotgun (WGS) entry which is preliminary data.</text>
</comment>
<dbReference type="SUPFAM" id="SSF55729">
    <property type="entry name" value="Acyl-CoA N-acyltransferases (Nat)"/>
    <property type="match status" value="1"/>
</dbReference>
<comment type="similarity">
    <text evidence="8">Belongs to the acetyltransferase family. GNA1 subfamily.</text>
</comment>
<dbReference type="InterPro" id="IPR016181">
    <property type="entry name" value="Acyl_CoA_acyltransferase"/>
</dbReference>
<keyword evidence="11" id="KW-1185">Reference proteome</keyword>
<dbReference type="GO" id="GO:0004343">
    <property type="term" value="F:glucosamine 6-phosphate N-acetyltransferase activity"/>
    <property type="evidence" value="ECO:0007669"/>
    <property type="project" value="UniProtKB-UniRule"/>
</dbReference>
<comment type="subcellular location">
    <subcellularLocation>
        <location evidence="1">Endomembrane system</location>
        <topology evidence="1">Peripheral membrane protein</topology>
    </subcellularLocation>
    <subcellularLocation>
        <location evidence="2">Endoplasmic reticulum membrane</location>
    </subcellularLocation>
</comment>
<reference evidence="10" key="1">
    <citation type="journal article" date="2023" name="Mol. Phylogenet. Evol.">
        <title>Genome-scale phylogeny and comparative genomics of the fungal order Sordariales.</title>
        <authorList>
            <person name="Hensen N."/>
            <person name="Bonometti L."/>
            <person name="Westerberg I."/>
            <person name="Brannstrom I.O."/>
            <person name="Guillou S."/>
            <person name="Cros-Aarteil S."/>
            <person name="Calhoun S."/>
            <person name="Haridas S."/>
            <person name="Kuo A."/>
            <person name="Mondo S."/>
            <person name="Pangilinan J."/>
            <person name="Riley R."/>
            <person name="LaButti K."/>
            <person name="Andreopoulos B."/>
            <person name="Lipzen A."/>
            <person name="Chen C."/>
            <person name="Yan M."/>
            <person name="Daum C."/>
            <person name="Ng V."/>
            <person name="Clum A."/>
            <person name="Steindorff A."/>
            <person name="Ohm R.A."/>
            <person name="Martin F."/>
            <person name="Silar P."/>
            <person name="Natvig D.O."/>
            <person name="Lalanne C."/>
            <person name="Gautier V."/>
            <person name="Ament-Velasquez S.L."/>
            <person name="Kruys A."/>
            <person name="Hutchinson M.I."/>
            <person name="Powell A.J."/>
            <person name="Barry K."/>
            <person name="Miller A.N."/>
            <person name="Grigoriev I.V."/>
            <person name="Debuchy R."/>
            <person name="Gladieux P."/>
            <person name="Hiltunen Thoren M."/>
            <person name="Johannesson H."/>
        </authorList>
    </citation>
    <scope>NUCLEOTIDE SEQUENCE</scope>
    <source>
        <strain evidence="10">PSN324</strain>
    </source>
</reference>
<dbReference type="Proteomes" id="UP001321749">
    <property type="component" value="Unassembled WGS sequence"/>
</dbReference>
<evidence type="ECO:0000256" key="3">
    <source>
        <dbReference type="ARBA" id="ARBA00011738"/>
    </source>
</evidence>
<evidence type="ECO:0000256" key="5">
    <source>
        <dbReference type="ARBA" id="ARBA00022824"/>
    </source>
</evidence>
<evidence type="ECO:0000256" key="2">
    <source>
        <dbReference type="ARBA" id="ARBA00004586"/>
    </source>
</evidence>
<feature type="domain" description="N-acetyltransferase" evidence="9">
    <location>
        <begin position="25"/>
        <end position="179"/>
    </location>
</feature>
<evidence type="ECO:0000313" key="11">
    <source>
        <dbReference type="Proteomes" id="UP001321749"/>
    </source>
</evidence>
<comment type="catalytic activity">
    <reaction evidence="8">
        <text>D-glucosamine 6-phosphate + acetyl-CoA = N-acetyl-D-glucosamine 6-phosphate + CoA + H(+)</text>
        <dbReference type="Rhea" id="RHEA:10292"/>
        <dbReference type="ChEBI" id="CHEBI:15378"/>
        <dbReference type="ChEBI" id="CHEBI:57287"/>
        <dbReference type="ChEBI" id="CHEBI:57288"/>
        <dbReference type="ChEBI" id="CHEBI:57513"/>
        <dbReference type="ChEBI" id="CHEBI:58725"/>
        <dbReference type="EC" id="2.3.1.4"/>
    </reaction>
</comment>
<dbReference type="EMBL" id="MU865038">
    <property type="protein sequence ID" value="KAK4459390.1"/>
    <property type="molecule type" value="Genomic_DNA"/>
</dbReference>
<accession>A0AAV9HH02</accession>
<keyword evidence="6" id="KW-0472">Membrane</keyword>
<evidence type="ECO:0000256" key="7">
    <source>
        <dbReference type="ARBA" id="ARBA00023315"/>
    </source>
</evidence>
<dbReference type="InterPro" id="IPR039143">
    <property type="entry name" value="GNPNAT1-like"/>
</dbReference>
<keyword evidence="4 8" id="KW-0808">Transferase</keyword>
<keyword evidence="7 8" id="KW-0012">Acyltransferase</keyword>
<name>A0AAV9HH02_9PEZI</name>
<dbReference type="InterPro" id="IPR000182">
    <property type="entry name" value="GNAT_dom"/>
</dbReference>
<dbReference type="Gene3D" id="3.40.630.30">
    <property type="match status" value="1"/>
</dbReference>
<comment type="subunit">
    <text evidence="3">Homodimer.</text>
</comment>
<dbReference type="PANTHER" id="PTHR13355">
    <property type="entry name" value="GLUCOSAMINE 6-PHOSPHATE N-ACETYLTRANSFERASE"/>
    <property type="match status" value="1"/>
</dbReference>